<dbReference type="PANTHER" id="PTHR17985:SF8">
    <property type="entry name" value="TRANSPORT AND GOLGI ORGANIZATION PROTEIN 2 HOMOLOG"/>
    <property type="match status" value="1"/>
</dbReference>
<proteinExistence type="predicted"/>
<accession>A0ABV7NE03</accession>
<dbReference type="Proteomes" id="UP001595681">
    <property type="component" value="Unassembled WGS sequence"/>
</dbReference>
<comment type="caution">
    <text evidence="1">The sequence shown here is derived from an EMBL/GenBank/DDBJ whole genome shotgun (WGS) entry which is preliminary data.</text>
</comment>
<dbReference type="Pfam" id="PF05742">
    <property type="entry name" value="TANGO2"/>
    <property type="match status" value="1"/>
</dbReference>
<reference evidence="2" key="1">
    <citation type="journal article" date="2019" name="Int. J. Syst. Evol. Microbiol.">
        <title>The Global Catalogue of Microorganisms (GCM) 10K type strain sequencing project: providing services to taxonomists for standard genome sequencing and annotation.</title>
        <authorList>
            <consortium name="The Broad Institute Genomics Platform"/>
            <consortium name="The Broad Institute Genome Sequencing Center for Infectious Disease"/>
            <person name="Wu L."/>
            <person name="Ma J."/>
        </authorList>
    </citation>
    <scope>NUCLEOTIDE SEQUENCE [LARGE SCALE GENOMIC DNA]</scope>
    <source>
        <strain evidence="2">CCM 7491</strain>
    </source>
</reference>
<name>A0ABV7NE03_9SPHN</name>
<dbReference type="RefSeq" id="WP_380795676.1">
    <property type="nucleotide sequence ID" value="NZ_JBHRVU010000004.1"/>
</dbReference>
<sequence>MCIMAMAWDAHPRWRLILIGNRDEYHARPAAPLAQWQDRDGVIAGRDLQSGGTWLGVSQAGRAAIVTNLRGFGGPQPDRASRGALVTDLLAGDGLYADPARASLMDFNPFNLILIDGAGAHFLTNRPEAVRTALTPGLYGLSNGTLDAPWPKTLALKAALIDWLMAGAGRPETLFDALRQESLPDAGIVPDMPSDAPDEAAMSPIFIQNPVYGTRCSSIVAIDRDGRGQIFERRFDQRGAKVGETVLAFNWSNGD</sequence>
<dbReference type="InterPro" id="IPR008551">
    <property type="entry name" value="TANGO2"/>
</dbReference>
<dbReference type="EMBL" id="JBHRVU010000004">
    <property type="protein sequence ID" value="MFC3441738.1"/>
    <property type="molecule type" value="Genomic_DNA"/>
</dbReference>
<protein>
    <submittedName>
        <fullName evidence="1">NRDE family protein</fullName>
    </submittedName>
</protein>
<evidence type="ECO:0000313" key="2">
    <source>
        <dbReference type="Proteomes" id="UP001595681"/>
    </source>
</evidence>
<evidence type="ECO:0000313" key="1">
    <source>
        <dbReference type="EMBL" id="MFC3441738.1"/>
    </source>
</evidence>
<organism evidence="1 2">
    <name type="scientific">Sphingobium rhizovicinum</name>
    <dbReference type="NCBI Taxonomy" id="432308"/>
    <lineage>
        <taxon>Bacteria</taxon>
        <taxon>Pseudomonadati</taxon>
        <taxon>Pseudomonadota</taxon>
        <taxon>Alphaproteobacteria</taxon>
        <taxon>Sphingomonadales</taxon>
        <taxon>Sphingomonadaceae</taxon>
        <taxon>Sphingobium</taxon>
    </lineage>
</organism>
<dbReference type="PANTHER" id="PTHR17985">
    <property type="entry name" value="SER/THR-RICH PROTEIN T10 IN DGCR REGION"/>
    <property type="match status" value="1"/>
</dbReference>
<keyword evidence="2" id="KW-1185">Reference proteome</keyword>
<gene>
    <name evidence="1" type="ORF">ACFOKF_11190</name>
</gene>